<dbReference type="GO" id="GO:1990904">
    <property type="term" value="C:ribonucleoprotein complex"/>
    <property type="evidence" value="ECO:0007669"/>
    <property type="project" value="UniProtKB-KW"/>
</dbReference>
<gene>
    <name evidence="7 9" type="primary">rplT</name>
    <name evidence="10" type="ORF">DBW97_02845</name>
    <name evidence="9" type="ORF">ISQ61_02425</name>
</gene>
<proteinExistence type="inferred from homology"/>
<evidence type="ECO:0000256" key="8">
    <source>
        <dbReference type="RuleBase" id="RU000560"/>
    </source>
</evidence>
<reference evidence="9" key="2">
    <citation type="submission" date="2020-10" db="EMBL/GenBank/DDBJ databases">
        <title>Microbiome of the Black Sea water column analyzed by genome centric metagenomics.</title>
        <authorList>
            <person name="Cabello-Yeves P.J."/>
            <person name="Callieri C."/>
            <person name="Picazo A."/>
            <person name="Mehrshad M."/>
            <person name="Haro-Moreno J.M."/>
            <person name="Roda-Garcia J."/>
            <person name="Dzembekova N."/>
            <person name="Slabakova V."/>
            <person name="Slabakova N."/>
            <person name="Moncheva S."/>
            <person name="Rodriguez-Valera F."/>
        </authorList>
    </citation>
    <scope>NUCLEOTIDE SEQUENCE</scope>
    <source>
        <strain evidence="9">BS307-5m-G47</strain>
    </source>
</reference>
<dbReference type="GO" id="GO:0019843">
    <property type="term" value="F:rRNA binding"/>
    <property type="evidence" value="ECO:0007669"/>
    <property type="project" value="UniProtKB-UniRule"/>
</dbReference>
<dbReference type="GO" id="GO:0005840">
    <property type="term" value="C:ribosome"/>
    <property type="evidence" value="ECO:0007669"/>
    <property type="project" value="UniProtKB-KW"/>
</dbReference>
<dbReference type="GO" id="GO:0006412">
    <property type="term" value="P:translation"/>
    <property type="evidence" value="ECO:0007669"/>
    <property type="project" value="InterPro"/>
</dbReference>
<evidence type="ECO:0000313" key="10">
    <source>
        <dbReference type="EMBL" id="RCL38204.1"/>
    </source>
</evidence>
<dbReference type="CDD" id="cd07026">
    <property type="entry name" value="Ribosomal_L20"/>
    <property type="match status" value="1"/>
</dbReference>
<dbReference type="HAMAP" id="MF_00382">
    <property type="entry name" value="Ribosomal_bL20"/>
    <property type="match status" value="1"/>
</dbReference>
<dbReference type="EMBL" id="JADHQA010000008">
    <property type="protein sequence ID" value="MBL6820085.1"/>
    <property type="molecule type" value="Genomic_DNA"/>
</dbReference>
<protein>
    <recommendedName>
        <fullName evidence="6 7">Large ribosomal subunit protein bL20</fullName>
    </recommendedName>
</protein>
<evidence type="ECO:0000256" key="2">
    <source>
        <dbReference type="ARBA" id="ARBA00022730"/>
    </source>
</evidence>
<comment type="function">
    <text evidence="7 8">Binds directly to 23S ribosomal RNA and is necessary for the in vitro assembly process of the 50S ribosomal subunit. It is not involved in the protein synthesizing functions of that subunit.</text>
</comment>
<name>A0A368BMT4_9GAMM</name>
<keyword evidence="3 7" id="KW-0694">RNA-binding</keyword>
<dbReference type="InterPro" id="IPR035566">
    <property type="entry name" value="Ribosomal_protein_bL20_C"/>
</dbReference>
<dbReference type="EMBL" id="QOPD01000004">
    <property type="protein sequence ID" value="RCL38204.1"/>
    <property type="molecule type" value="Genomic_DNA"/>
</dbReference>
<evidence type="ECO:0000313" key="11">
    <source>
        <dbReference type="Proteomes" id="UP000252147"/>
    </source>
</evidence>
<dbReference type="GO" id="GO:0000027">
    <property type="term" value="P:ribosomal large subunit assembly"/>
    <property type="evidence" value="ECO:0007669"/>
    <property type="project" value="UniProtKB-UniRule"/>
</dbReference>
<keyword evidence="4 7" id="KW-0689">Ribosomal protein</keyword>
<dbReference type="Proteomes" id="UP000252147">
    <property type="component" value="Unassembled WGS sequence"/>
</dbReference>
<dbReference type="Gene3D" id="6.10.160.10">
    <property type="match status" value="1"/>
</dbReference>
<organism evidence="10 11">
    <name type="scientific">SAR86 cluster bacterium</name>
    <dbReference type="NCBI Taxonomy" id="2030880"/>
    <lineage>
        <taxon>Bacteria</taxon>
        <taxon>Pseudomonadati</taxon>
        <taxon>Pseudomonadota</taxon>
        <taxon>Gammaproteobacteria</taxon>
        <taxon>SAR86 cluster</taxon>
    </lineage>
</organism>
<evidence type="ECO:0000256" key="6">
    <source>
        <dbReference type="ARBA" id="ARBA00035172"/>
    </source>
</evidence>
<dbReference type="Gene3D" id="1.10.1900.20">
    <property type="entry name" value="Ribosomal protein L20"/>
    <property type="match status" value="1"/>
</dbReference>
<evidence type="ECO:0000313" key="9">
    <source>
        <dbReference type="EMBL" id="MBL6820085.1"/>
    </source>
</evidence>
<dbReference type="GO" id="GO:0003735">
    <property type="term" value="F:structural constituent of ribosome"/>
    <property type="evidence" value="ECO:0007669"/>
    <property type="project" value="InterPro"/>
</dbReference>
<dbReference type="NCBIfam" id="TIGR01032">
    <property type="entry name" value="rplT_bact"/>
    <property type="match status" value="1"/>
</dbReference>
<evidence type="ECO:0000256" key="4">
    <source>
        <dbReference type="ARBA" id="ARBA00022980"/>
    </source>
</evidence>
<comment type="caution">
    <text evidence="10">The sequence shown here is derived from an EMBL/GenBank/DDBJ whole genome shotgun (WGS) entry which is preliminary data.</text>
</comment>
<comment type="similarity">
    <text evidence="1 7 8">Belongs to the bacterial ribosomal protein bL20 family.</text>
</comment>
<evidence type="ECO:0000256" key="7">
    <source>
        <dbReference type="HAMAP-Rule" id="MF_00382"/>
    </source>
</evidence>
<evidence type="ECO:0000256" key="3">
    <source>
        <dbReference type="ARBA" id="ARBA00022884"/>
    </source>
</evidence>
<evidence type="ECO:0000256" key="5">
    <source>
        <dbReference type="ARBA" id="ARBA00023274"/>
    </source>
</evidence>
<keyword evidence="5 7" id="KW-0687">Ribonucleoprotein</keyword>
<sequence>MPRTTKGNLAAKKHKAVLARTKGHYGARSRLFKTAKQSLIKSLQYAYRDRKNRKRDFRRLWIIRINAEVRNLGYSYSKFINGLNQKGIELDRKMLSELAIQDKATFEKVVKAAID</sequence>
<dbReference type="FunFam" id="1.10.1900.20:FF:000001">
    <property type="entry name" value="50S ribosomal protein L20"/>
    <property type="match status" value="1"/>
</dbReference>
<dbReference type="SUPFAM" id="SSF74731">
    <property type="entry name" value="Ribosomal protein L20"/>
    <property type="match status" value="1"/>
</dbReference>
<dbReference type="PANTHER" id="PTHR10986">
    <property type="entry name" value="39S RIBOSOMAL PROTEIN L20"/>
    <property type="match status" value="1"/>
</dbReference>
<reference evidence="10 11" key="1">
    <citation type="journal article" date="2018" name="Microbiome">
        <title>Fine metagenomic profile of the Mediterranean stratified and mixed water columns revealed by assembly and recruitment.</title>
        <authorList>
            <person name="Haro-Moreno J.M."/>
            <person name="Lopez-Perez M."/>
            <person name="De La Torre J.R."/>
            <person name="Picazo A."/>
            <person name="Camacho A."/>
            <person name="Rodriguez-Valera F."/>
        </authorList>
    </citation>
    <scope>NUCLEOTIDE SEQUENCE [LARGE SCALE GENOMIC DNA]</scope>
    <source>
        <strain evidence="10">MED-G83</strain>
    </source>
</reference>
<dbReference type="Proteomes" id="UP000704935">
    <property type="component" value="Unassembled WGS sequence"/>
</dbReference>
<keyword evidence="2 7" id="KW-0699">rRNA-binding</keyword>
<dbReference type="PROSITE" id="PS00937">
    <property type="entry name" value="RIBOSOMAL_L20"/>
    <property type="match status" value="1"/>
</dbReference>
<accession>A0A368BMT4</accession>
<dbReference type="Pfam" id="PF00453">
    <property type="entry name" value="Ribosomal_L20"/>
    <property type="match status" value="1"/>
</dbReference>
<evidence type="ECO:0000256" key="1">
    <source>
        <dbReference type="ARBA" id="ARBA00007698"/>
    </source>
</evidence>
<dbReference type="AlphaFoldDB" id="A0A368BMT4"/>
<dbReference type="InterPro" id="IPR005813">
    <property type="entry name" value="Ribosomal_bL20"/>
</dbReference>
<dbReference type="PRINTS" id="PR00062">
    <property type="entry name" value="RIBOSOMALL20"/>
</dbReference>
<dbReference type="InterPro" id="IPR049946">
    <property type="entry name" value="RIBOSOMAL_L20_CS"/>
</dbReference>